<dbReference type="InterPro" id="IPR009057">
    <property type="entry name" value="Homeodomain-like_sf"/>
</dbReference>
<name>A0A917RML2_9NOCA</name>
<evidence type="ECO:0000313" key="5">
    <source>
        <dbReference type="Proteomes" id="UP000638263"/>
    </source>
</evidence>
<dbReference type="PROSITE" id="PS50977">
    <property type="entry name" value="HTH_TETR_2"/>
    <property type="match status" value="1"/>
</dbReference>
<feature type="DNA-binding region" description="H-T-H motif" evidence="2">
    <location>
        <begin position="56"/>
        <end position="75"/>
    </location>
</feature>
<evidence type="ECO:0000259" key="3">
    <source>
        <dbReference type="PROSITE" id="PS50977"/>
    </source>
</evidence>
<keyword evidence="1 2" id="KW-0238">DNA-binding</keyword>
<evidence type="ECO:0000256" key="2">
    <source>
        <dbReference type="PROSITE-ProRule" id="PRU00335"/>
    </source>
</evidence>
<sequence length="222" mass="24190">MMFVNLELDGGELARPERNQRGAWGADLPLNEEEARERLLAAAEACYAERGPSRTKMGDIAHKAGVHRSTVYYYFPNKDAVLAAAFVRALAGVLAAAEHCWHTDEPFLDRLVNACLVGNEAARRSPTARLLITNDEATHTYQVAEASEIWRSTLGYALGERLAVAAAAGDLRDDLPAETLARWVTRVNFSLMAEPPDIEDGGEEGVLRHLLAPSLAPRPATS</sequence>
<dbReference type="PRINTS" id="PR00455">
    <property type="entry name" value="HTHTETR"/>
</dbReference>
<dbReference type="GO" id="GO:0003700">
    <property type="term" value="F:DNA-binding transcription factor activity"/>
    <property type="evidence" value="ECO:0007669"/>
    <property type="project" value="TreeGrafter"/>
</dbReference>
<dbReference type="EMBL" id="BMMH01000005">
    <property type="protein sequence ID" value="GGL13859.1"/>
    <property type="molecule type" value="Genomic_DNA"/>
</dbReference>
<gene>
    <name evidence="4" type="ORF">GCM10011588_30410</name>
</gene>
<evidence type="ECO:0000256" key="1">
    <source>
        <dbReference type="ARBA" id="ARBA00023125"/>
    </source>
</evidence>
<keyword evidence="5" id="KW-1185">Reference proteome</keyword>
<dbReference type="InterPro" id="IPR001647">
    <property type="entry name" value="HTH_TetR"/>
</dbReference>
<dbReference type="Pfam" id="PF00440">
    <property type="entry name" value="TetR_N"/>
    <property type="match status" value="1"/>
</dbReference>
<dbReference type="Gene3D" id="1.10.357.10">
    <property type="entry name" value="Tetracycline Repressor, domain 2"/>
    <property type="match status" value="1"/>
</dbReference>
<comment type="caution">
    <text evidence="4">The sequence shown here is derived from an EMBL/GenBank/DDBJ whole genome shotgun (WGS) entry which is preliminary data.</text>
</comment>
<organism evidence="4 5">
    <name type="scientific">Nocardia jinanensis</name>
    <dbReference type="NCBI Taxonomy" id="382504"/>
    <lineage>
        <taxon>Bacteria</taxon>
        <taxon>Bacillati</taxon>
        <taxon>Actinomycetota</taxon>
        <taxon>Actinomycetes</taxon>
        <taxon>Mycobacteriales</taxon>
        <taxon>Nocardiaceae</taxon>
        <taxon>Nocardia</taxon>
    </lineage>
</organism>
<feature type="domain" description="HTH tetR-type" evidence="3">
    <location>
        <begin position="33"/>
        <end position="93"/>
    </location>
</feature>
<dbReference type="Proteomes" id="UP000638263">
    <property type="component" value="Unassembled WGS sequence"/>
</dbReference>
<evidence type="ECO:0000313" key="4">
    <source>
        <dbReference type="EMBL" id="GGL13859.1"/>
    </source>
</evidence>
<dbReference type="InterPro" id="IPR050109">
    <property type="entry name" value="HTH-type_TetR-like_transc_reg"/>
</dbReference>
<dbReference type="AlphaFoldDB" id="A0A917RML2"/>
<reference evidence="4" key="1">
    <citation type="journal article" date="2014" name="Int. J. Syst. Evol. Microbiol.">
        <title>Complete genome sequence of Corynebacterium casei LMG S-19264T (=DSM 44701T), isolated from a smear-ripened cheese.</title>
        <authorList>
            <consortium name="US DOE Joint Genome Institute (JGI-PGF)"/>
            <person name="Walter F."/>
            <person name="Albersmeier A."/>
            <person name="Kalinowski J."/>
            <person name="Ruckert C."/>
        </authorList>
    </citation>
    <scope>NUCLEOTIDE SEQUENCE</scope>
    <source>
        <strain evidence="4">CGMCC 4.3508</strain>
    </source>
</reference>
<protein>
    <recommendedName>
        <fullName evidence="3">HTH tetR-type domain-containing protein</fullName>
    </recommendedName>
</protein>
<proteinExistence type="predicted"/>
<dbReference type="PANTHER" id="PTHR30055">
    <property type="entry name" value="HTH-TYPE TRANSCRIPTIONAL REGULATOR RUTR"/>
    <property type="match status" value="1"/>
</dbReference>
<dbReference type="GO" id="GO:0000976">
    <property type="term" value="F:transcription cis-regulatory region binding"/>
    <property type="evidence" value="ECO:0007669"/>
    <property type="project" value="TreeGrafter"/>
</dbReference>
<dbReference type="SUPFAM" id="SSF46689">
    <property type="entry name" value="Homeodomain-like"/>
    <property type="match status" value="1"/>
</dbReference>
<accession>A0A917RML2</accession>
<reference evidence="4" key="2">
    <citation type="submission" date="2020-09" db="EMBL/GenBank/DDBJ databases">
        <authorList>
            <person name="Sun Q."/>
            <person name="Zhou Y."/>
        </authorList>
    </citation>
    <scope>NUCLEOTIDE SEQUENCE</scope>
    <source>
        <strain evidence="4">CGMCC 4.3508</strain>
    </source>
</reference>
<dbReference type="PANTHER" id="PTHR30055:SF153">
    <property type="entry name" value="HTH-TYPE TRANSCRIPTIONAL REPRESSOR RV3405C"/>
    <property type="match status" value="1"/>
</dbReference>